<evidence type="ECO:0000313" key="3">
    <source>
        <dbReference type="Proteomes" id="UP001276659"/>
    </source>
</evidence>
<comment type="caution">
    <text evidence="2">The sequence shown here is derived from an EMBL/GenBank/DDBJ whole genome shotgun (WGS) entry which is preliminary data.</text>
</comment>
<reference evidence="2" key="1">
    <citation type="submission" date="2022-11" db="EMBL/GenBank/DDBJ databases">
        <title>Chromosomal genome sequence assembly and mating type (MAT) locus characterization of the leprose asexual lichenized fungus Lepraria neglecta (Nyl.) Erichsen.</title>
        <authorList>
            <person name="Allen J.L."/>
            <person name="Pfeffer B."/>
        </authorList>
    </citation>
    <scope>NUCLEOTIDE SEQUENCE</scope>
    <source>
        <strain evidence="2">Allen 5258</strain>
    </source>
</reference>
<accession>A0AAE0DLP8</accession>
<evidence type="ECO:0000313" key="2">
    <source>
        <dbReference type="EMBL" id="KAK3174452.1"/>
    </source>
</evidence>
<evidence type="ECO:0000256" key="1">
    <source>
        <dbReference type="SAM" id="MobiDB-lite"/>
    </source>
</evidence>
<name>A0AAE0DLP8_9LECA</name>
<dbReference type="Proteomes" id="UP001276659">
    <property type="component" value="Unassembled WGS sequence"/>
</dbReference>
<dbReference type="AlphaFoldDB" id="A0AAE0DLP8"/>
<proteinExistence type="predicted"/>
<organism evidence="2 3">
    <name type="scientific">Lepraria neglecta</name>
    <dbReference type="NCBI Taxonomy" id="209136"/>
    <lineage>
        <taxon>Eukaryota</taxon>
        <taxon>Fungi</taxon>
        <taxon>Dikarya</taxon>
        <taxon>Ascomycota</taxon>
        <taxon>Pezizomycotina</taxon>
        <taxon>Lecanoromycetes</taxon>
        <taxon>OSLEUM clade</taxon>
        <taxon>Lecanoromycetidae</taxon>
        <taxon>Lecanorales</taxon>
        <taxon>Lecanorineae</taxon>
        <taxon>Stereocaulaceae</taxon>
        <taxon>Lepraria</taxon>
    </lineage>
</organism>
<sequence length="297" mass="34549">MKYRRYLAHNDLRPSQDNTAIFFNKIDDNKRAVFIYNGFNHEKVFRRLRELAGPEKECLGYYHDDPALHDPLSKELGPGPSTNARVEPDPSLPREVSSQSKLNFIVQIRGGLNGSAVPELRVDTENSEISFNWIGLFTHFFGEEKVANEVLGLKRDILHDSKAAEEVAQRIDSNVLKMFYVLSLIDRGLKRRVTLQDQLRRDARVARMRSQVAMWRNNMKFLRPGYGRLSRERLQLKRSADLELWFSDDGTQERMPITDADIPLEWQKRGREIVEEQKERKKCSKKLTGRQKTGNYA</sequence>
<feature type="region of interest" description="Disordered" evidence="1">
    <location>
        <begin position="275"/>
        <end position="297"/>
    </location>
</feature>
<gene>
    <name evidence="2" type="ORF">OEA41_001698</name>
</gene>
<feature type="compositionally biased region" description="Basic residues" evidence="1">
    <location>
        <begin position="280"/>
        <end position="289"/>
    </location>
</feature>
<feature type="region of interest" description="Disordered" evidence="1">
    <location>
        <begin position="70"/>
        <end position="96"/>
    </location>
</feature>
<dbReference type="EMBL" id="JASNWA010000006">
    <property type="protein sequence ID" value="KAK3174452.1"/>
    <property type="molecule type" value="Genomic_DNA"/>
</dbReference>
<keyword evidence="3" id="KW-1185">Reference proteome</keyword>
<protein>
    <submittedName>
        <fullName evidence="2">Uncharacterized protein</fullName>
    </submittedName>
</protein>